<dbReference type="GeneID" id="92517213"/>
<evidence type="ECO:0000313" key="2">
    <source>
        <dbReference type="Proteomes" id="UP000673552"/>
    </source>
</evidence>
<dbReference type="EMBL" id="JAFEUZ010000007">
    <property type="protein sequence ID" value="KAG5486206.1"/>
    <property type="molecule type" value="Genomic_DNA"/>
</dbReference>
<proteinExistence type="predicted"/>
<dbReference type="AlphaFoldDB" id="A0A836HXM4"/>
<name>A0A836HXM4_9TRYP</name>
<comment type="caution">
    <text evidence="1">The sequence shown here is derived from an EMBL/GenBank/DDBJ whole genome shotgun (WGS) entry which is preliminary data.</text>
</comment>
<sequence length="509" mass="53624">MFLRIRGKGACPENSQAAVMHIRGFRHTHSPPPSDSFYAVLLLPPSFAPTPSGADAGVNTTEPAAPPKAVAQPFRFALFPVGVQTVSTAAQTQCAMPRTATSSAVEAGADAPFSPLTTFDSEFARILWKETWNLYDILYDEVPLLPWIETISDGVAASLVETVERELRKLALSDAVTAAALPSLASLADKTSGFDLASARTGNRQVVVCPHYYSSAALPESAFRGLGGRPALDPCDLQSAMIPAPMEGPVVVLDLVDLPAAQAGGKAMVNIAWYVAFAAMQPDRVLLRCRAIVVRLPYTLVPTYTQTCRHCVSSTLSAGAAPTMADAFREMVDFIGEHVAAVYQGMVLALPGAPPALTANCAAAPPVVVIGSTMAALGDCLRSLFGIAAASGAEGRDRARVVIFYGDHLGTTAGAGAGASDAHWASDACSVHVRAQDRSIGEACGFEMDVEKVRVPLKALLDGGEEPLDEYTLRERCRLNFCPCCGDCANNNRDYAVEQGHGHHCGGGH</sequence>
<gene>
    <name evidence="1" type="ORF">LSCM1_07326</name>
</gene>
<organism evidence="1 2">
    <name type="scientific">Leishmania martiniquensis</name>
    <dbReference type="NCBI Taxonomy" id="1580590"/>
    <lineage>
        <taxon>Eukaryota</taxon>
        <taxon>Discoba</taxon>
        <taxon>Euglenozoa</taxon>
        <taxon>Kinetoplastea</taxon>
        <taxon>Metakinetoplastina</taxon>
        <taxon>Trypanosomatida</taxon>
        <taxon>Trypanosomatidae</taxon>
        <taxon>Leishmaniinae</taxon>
        <taxon>Leishmania</taxon>
    </lineage>
</organism>
<dbReference type="Proteomes" id="UP000673552">
    <property type="component" value="Chromosome 7"/>
</dbReference>
<evidence type="ECO:0000313" key="1">
    <source>
        <dbReference type="EMBL" id="KAG5486206.1"/>
    </source>
</evidence>
<dbReference type="RefSeq" id="XP_067181058.1">
    <property type="nucleotide sequence ID" value="XM_067324701.1"/>
</dbReference>
<dbReference type="KEGG" id="lmat:92517213"/>
<reference evidence="1 2" key="1">
    <citation type="submission" date="2021-03" db="EMBL/GenBank/DDBJ databases">
        <title>Leishmania (Mundinia) martiniquensis Genome sequencing and assembly.</title>
        <authorList>
            <person name="Almutairi H."/>
            <person name="Gatherer D."/>
        </authorList>
    </citation>
    <scope>NUCLEOTIDE SEQUENCE [LARGE SCALE GENOMIC DNA]</scope>
    <source>
        <strain evidence="1">LSCM1</strain>
    </source>
</reference>
<keyword evidence="2" id="KW-1185">Reference proteome</keyword>
<protein>
    <submittedName>
        <fullName evidence="1">Uncharacterized protein</fullName>
    </submittedName>
</protein>
<dbReference type="OrthoDB" id="273174at2759"/>
<accession>A0A836HXM4</accession>